<dbReference type="FunFam" id="1.10.287.600:FF:000005">
    <property type="entry name" value="Tubulin alpha chain"/>
    <property type="match status" value="2"/>
</dbReference>
<feature type="domain" description="Tubulin/FtsZ GTPase" evidence="15">
    <location>
        <begin position="1"/>
        <end position="121"/>
    </location>
</feature>
<dbReference type="GO" id="GO:0005200">
    <property type="term" value="F:structural constituent of cytoskeleton"/>
    <property type="evidence" value="ECO:0007669"/>
    <property type="project" value="InterPro"/>
</dbReference>
<dbReference type="SMART" id="SM00864">
    <property type="entry name" value="Tubulin"/>
    <property type="match status" value="1"/>
</dbReference>
<keyword evidence="18" id="KW-1185">Reference proteome</keyword>
<comment type="caution">
    <text evidence="17">The sequence shown here is derived from an EMBL/GenBank/DDBJ whole genome shotgun (WGS) entry which is preliminary data.</text>
</comment>
<dbReference type="InterPro" id="IPR017975">
    <property type="entry name" value="Tubulin_CS"/>
</dbReference>
<dbReference type="CDD" id="cd02186">
    <property type="entry name" value="alpha_tubulin"/>
    <property type="match status" value="1"/>
</dbReference>
<evidence type="ECO:0000256" key="14">
    <source>
        <dbReference type="SAM" id="MobiDB-lite"/>
    </source>
</evidence>
<dbReference type="InterPro" id="IPR036525">
    <property type="entry name" value="Tubulin/FtsZ_GTPase_sf"/>
</dbReference>
<dbReference type="Gene3D" id="1.10.287.600">
    <property type="entry name" value="Helix hairpin bin"/>
    <property type="match status" value="2"/>
</dbReference>
<dbReference type="AlphaFoldDB" id="A0A226MC02"/>
<dbReference type="SUPFAM" id="SSF52490">
    <property type="entry name" value="Tubulin nucleotide-binding domain-like"/>
    <property type="match status" value="1"/>
</dbReference>
<evidence type="ECO:0000256" key="9">
    <source>
        <dbReference type="ARBA" id="ARBA00023134"/>
    </source>
</evidence>
<dbReference type="EMBL" id="MCFN01002183">
    <property type="protein sequence ID" value="OXB52718.1"/>
    <property type="molecule type" value="Genomic_DNA"/>
</dbReference>
<dbReference type="GO" id="GO:0016787">
    <property type="term" value="F:hydrolase activity"/>
    <property type="evidence" value="ECO:0007669"/>
    <property type="project" value="UniProtKB-KW"/>
</dbReference>
<evidence type="ECO:0000256" key="4">
    <source>
        <dbReference type="ARBA" id="ARBA00011747"/>
    </source>
</evidence>
<dbReference type="InterPro" id="IPR000217">
    <property type="entry name" value="Tubulin"/>
</dbReference>
<evidence type="ECO:0000256" key="1">
    <source>
        <dbReference type="ARBA" id="ARBA00001946"/>
    </source>
</evidence>
<dbReference type="PRINTS" id="PR01161">
    <property type="entry name" value="TUBULIN"/>
</dbReference>
<dbReference type="FunFam" id="3.40.50.1440:FF:000016">
    <property type="entry name" value="Tubulin alpha chain"/>
    <property type="match status" value="1"/>
</dbReference>
<feature type="non-terminal residue" evidence="17">
    <location>
        <position position="1"/>
    </location>
</feature>
<evidence type="ECO:0000256" key="5">
    <source>
        <dbReference type="ARBA" id="ARBA00022490"/>
    </source>
</evidence>
<comment type="subunit">
    <text evidence="4 13">Dimer of alpha and beta chains. A typical microtubule is a hollow water-filled tube with an outer diameter of 25 nm and an inner diameter of 15 nM. Alpha-beta heterodimers associate head-to-tail to form protofilaments running lengthwise along the microtubule wall with the beta-tubulin subunit facing the microtubule plus end conferring a structural polarity. Microtubules usually have 13 protofilaments but different protofilament numbers can be found in some organisms and specialized cells.</text>
</comment>
<organism evidence="17 18">
    <name type="scientific">Callipepla squamata</name>
    <name type="common">Scaled quail</name>
    <dbReference type="NCBI Taxonomy" id="9009"/>
    <lineage>
        <taxon>Eukaryota</taxon>
        <taxon>Metazoa</taxon>
        <taxon>Chordata</taxon>
        <taxon>Craniata</taxon>
        <taxon>Vertebrata</taxon>
        <taxon>Euteleostomi</taxon>
        <taxon>Archelosauria</taxon>
        <taxon>Archosauria</taxon>
        <taxon>Dinosauria</taxon>
        <taxon>Saurischia</taxon>
        <taxon>Theropoda</taxon>
        <taxon>Coelurosauria</taxon>
        <taxon>Aves</taxon>
        <taxon>Neognathae</taxon>
        <taxon>Galloanserae</taxon>
        <taxon>Galliformes</taxon>
        <taxon>Odontophoridae</taxon>
        <taxon>Callipepla</taxon>
    </lineage>
</organism>
<dbReference type="SUPFAM" id="SSF55307">
    <property type="entry name" value="Tubulin C-terminal domain-like"/>
    <property type="match status" value="2"/>
</dbReference>
<dbReference type="STRING" id="9009.A0A226MC02"/>
<gene>
    <name evidence="17" type="ORF">ASZ78_008550</name>
</gene>
<evidence type="ECO:0000256" key="7">
    <source>
        <dbReference type="ARBA" id="ARBA00022741"/>
    </source>
</evidence>
<keyword evidence="5" id="KW-0963">Cytoplasm</keyword>
<evidence type="ECO:0000259" key="16">
    <source>
        <dbReference type="SMART" id="SM00865"/>
    </source>
</evidence>
<dbReference type="SMART" id="SM00865">
    <property type="entry name" value="Tubulin_C"/>
    <property type="match status" value="2"/>
</dbReference>
<evidence type="ECO:0000313" key="17">
    <source>
        <dbReference type="EMBL" id="OXB52718.1"/>
    </source>
</evidence>
<evidence type="ECO:0000256" key="6">
    <source>
        <dbReference type="ARBA" id="ARBA00022701"/>
    </source>
</evidence>
<dbReference type="InterPro" id="IPR018316">
    <property type="entry name" value="Tubulin/FtsZ_2-layer-sand-dom"/>
</dbReference>
<reference evidence="17 18" key="1">
    <citation type="submission" date="2016-07" db="EMBL/GenBank/DDBJ databases">
        <title>Disparate Historic Effective Population Sizes Predicted by Modern Levels of Genome Diversity for the Scaled Quail (Callipepla squamata) and the Northern Bobwhite (Colinus virginianus): Inferences from First and Second Generation Draft Genome Assemblies for Sympatric New World Quail.</title>
        <authorList>
            <person name="Oldeschulte D.L."/>
            <person name="Halley Y.A."/>
            <person name="Bhattarai E.K."/>
            <person name="Brashear W.A."/>
            <person name="Hill J."/>
            <person name="Metz R.P."/>
            <person name="Johnson C.D."/>
            <person name="Rollins D."/>
            <person name="Peterson M.J."/>
            <person name="Bickhart D.M."/>
            <person name="Decker J.E."/>
            <person name="Seabury C.M."/>
        </authorList>
    </citation>
    <scope>NUCLEOTIDE SEQUENCE [LARGE SCALE GENOMIC DNA]</scope>
    <source>
        <strain evidence="17 18">Texas</strain>
        <tissue evidence="17">Leg muscle</tissue>
    </source>
</reference>
<dbReference type="PROSITE" id="PS00227">
    <property type="entry name" value="TUBULIN"/>
    <property type="match status" value="1"/>
</dbReference>
<comment type="function">
    <text evidence="11 13">Tubulin is the major constituent of microtubules, a cylinder consisting of laterally associated linear protofilaments composed of alpha- and beta-tubulin heterodimers. Microtubules grow by the addition of GTP-tubulin dimers to the microtubule end, where a stabilizing cap forms. Below the cap, tubulin dimers are in GDP-bound state, owing to GTPase activity of alpha-tubulin.</text>
</comment>
<dbReference type="InterPro" id="IPR023123">
    <property type="entry name" value="Tubulin_C"/>
</dbReference>
<proteinExistence type="inferred from homology"/>
<dbReference type="InterPro" id="IPR037103">
    <property type="entry name" value="Tubulin/FtsZ-like_C"/>
</dbReference>
<dbReference type="Pfam" id="PF00091">
    <property type="entry name" value="Tubulin"/>
    <property type="match status" value="1"/>
</dbReference>
<comment type="catalytic activity">
    <reaction evidence="12">
        <text>GTP + H2O = GDP + phosphate + H(+)</text>
        <dbReference type="Rhea" id="RHEA:19669"/>
        <dbReference type="ChEBI" id="CHEBI:15377"/>
        <dbReference type="ChEBI" id="CHEBI:15378"/>
        <dbReference type="ChEBI" id="CHEBI:37565"/>
        <dbReference type="ChEBI" id="CHEBI:43474"/>
        <dbReference type="ChEBI" id="CHEBI:58189"/>
    </reaction>
    <physiologicalReaction direction="left-to-right" evidence="12">
        <dbReference type="Rhea" id="RHEA:19670"/>
    </physiologicalReaction>
</comment>
<evidence type="ECO:0000259" key="15">
    <source>
        <dbReference type="SMART" id="SM00864"/>
    </source>
</evidence>
<dbReference type="PANTHER" id="PTHR11588">
    <property type="entry name" value="TUBULIN"/>
    <property type="match status" value="1"/>
</dbReference>
<accession>A0A226MC02</accession>
<dbReference type="InterPro" id="IPR008280">
    <property type="entry name" value="Tub_FtsZ_C"/>
</dbReference>
<comment type="cofactor">
    <cofactor evidence="1">
        <name>Mg(2+)</name>
        <dbReference type="ChEBI" id="CHEBI:18420"/>
    </cofactor>
</comment>
<comment type="similarity">
    <text evidence="3 13">Belongs to the tubulin family.</text>
</comment>
<dbReference type="Pfam" id="PF03953">
    <property type="entry name" value="Tubulin_C"/>
    <property type="match status" value="2"/>
</dbReference>
<dbReference type="PRINTS" id="PR01162">
    <property type="entry name" value="ALPHATUBULIN"/>
</dbReference>
<feature type="domain" description="Tubulin/FtsZ 2-layer sandwich" evidence="16">
    <location>
        <begin position="303"/>
        <end position="446"/>
    </location>
</feature>
<evidence type="ECO:0000256" key="11">
    <source>
        <dbReference type="ARBA" id="ARBA00034296"/>
    </source>
</evidence>
<keyword evidence="6 13" id="KW-0493">Microtubule</keyword>
<evidence type="ECO:0000256" key="10">
    <source>
        <dbReference type="ARBA" id="ARBA00023212"/>
    </source>
</evidence>
<evidence type="ECO:0000256" key="13">
    <source>
        <dbReference type="RuleBase" id="RU000352"/>
    </source>
</evidence>
<dbReference type="GO" id="GO:0005874">
    <property type="term" value="C:microtubule"/>
    <property type="evidence" value="ECO:0007669"/>
    <property type="project" value="UniProtKB-KW"/>
</dbReference>
<dbReference type="GO" id="GO:0007017">
    <property type="term" value="P:microtubule-based process"/>
    <property type="evidence" value="ECO:0007669"/>
    <property type="project" value="InterPro"/>
</dbReference>
<feature type="domain" description="Tubulin/FtsZ 2-layer sandwich" evidence="16">
    <location>
        <begin position="123"/>
        <end position="268"/>
    </location>
</feature>
<name>A0A226MC02_CALSU</name>
<keyword evidence="9 13" id="KW-0342">GTP-binding</keyword>
<evidence type="ECO:0000256" key="2">
    <source>
        <dbReference type="ARBA" id="ARBA00004245"/>
    </source>
</evidence>
<comment type="subcellular location">
    <subcellularLocation>
        <location evidence="2">Cytoplasm</location>
        <location evidence="2">Cytoskeleton</location>
    </subcellularLocation>
</comment>
<dbReference type="InterPro" id="IPR003008">
    <property type="entry name" value="Tubulin_FtsZ_GTPase"/>
</dbReference>
<protein>
    <recommendedName>
        <fullName evidence="13">Tubulin alpha chain</fullName>
    </recommendedName>
</protein>
<dbReference type="OrthoDB" id="1662883at2759"/>
<dbReference type="Proteomes" id="UP000198323">
    <property type="component" value="Unassembled WGS sequence"/>
</dbReference>
<dbReference type="GO" id="GO:0005525">
    <property type="term" value="F:GTP binding"/>
    <property type="evidence" value="ECO:0007669"/>
    <property type="project" value="UniProtKB-UniRule"/>
</dbReference>
<keyword evidence="7 13" id="KW-0547">Nucleotide-binding</keyword>
<dbReference type="InterPro" id="IPR002452">
    <property type="entry name" value="Alpha_tubulin"/>
</dbReference>
<keyword evidence="10" id="KW-0206">Cytoskeleton</keyword>
<keyword evidence="8" id="KW-0378">Hydrolase</keyword>
<dbReference type="Gene3D" id="3.40.50.1440">
    <property type="entry name" value="Tubulin/FtsZ, GTPase domain"/>
    <property type="match status" value="1"/>
</dbReference>
<evidence type="ECO:0000256" key="3">
    <source>
        <dbReference type="ARBA" id="ARBA00009636"/>
    </source>
</evidence>
<evidence type="ECO:0000313" key="18">
    <source>
        <dbReference type="Proteomes" id="UP000198323"/>
    </source>
</evidence>
<dbReference type="Gene3D" id="3.30.1330.20">
    <property type="entry name" value="Tubulin/FtsZ, C-terminal domain"/>
    <property type="match status" value="2"/>
</dbReference>
<dbReference type="FunFam" id="3.30.1330.20:FF:000001">
    <property type="entry name" value="Tubulin alpha chain"/>
    <property type="match status" value="2"/>
</dbReference>
<evidence type="ECO:0000256" key="8">
    <source>
        <dbReference type="ARBA" id="ARBA00022801"/>
    </source>
</evidence>
<evidence type="ECO:0000256" key="12">
    <source>
        <dbReference type="ARBA" id="ARBA00049117"/>
    </source>
</evidence>
<feature type="region of interest" description="Disordered" evidence="14">
    <location>
        <begin position="485"/>
        <end position="504"/>
    </location>
</feature>
<sequence length="504" mass="56256">ADQCTGLQGFLVFHSFGGGTGSGFTSLLMERLSVDYGKKSKLEFSIYPAPQVSTAVVEPYNSILTTHTTLEHSDCAFMVDNEAIYDICRRNLDIERPTYTNLNRLIGQIVSSITASLRFDGALNVDLTEFQTNLVPYPRIHFPLATYAPVISAEKAYHEQLSVAEITNACFEPANQMVKCDPRHGKYMACCLLYRGDVVPKDVNAAIATIKTKRTIQFVDWCPTGFKVGINYQPPTVVPGGDLAKVQRAVCMLSNTTAIAEAWARLDHKFDLMYAKRAFVHWYVGEGMEEGEFSEAREDMAALEKDYEETNLVPYPRIHFPLATYAPVISAEKAYHEQLSVAEITNACFEPANQMVKCDPRHGKYMACCLLYRGDVVPKDVNAAIATIKTKRSIQFVDWCPTGFKVGINYQPPTVVPGGDLAKVQRAVCMLSNTTAIAEAWARLDHKFDLMYAKRAFVHWYVGEGMEEGEFSEAREDMAALEKDYEEVGVDSVEGEGEEEGEEY</sequence>